<feature type="region of interest" description="Disordered" evidence="9">
    <location>
        <begin position="264"/>
        <end position="286"/>
    </location>
</feature>
<evidence type="ECO:0000256" key="4">
    <source>
        <dbReference type="ARBA" id="ARBA00023015"/>
    </source>
</evidence>
<evidence type="ECO:0000256" key="9">
    <source>
        <dbReference type="SAM" id="MobiDB-lite"/>
    </source>
</evidence>
<dbReference type="InterPro" id="IPR021419">
    <property type="entry name" value="Mediator_Med25_VWA"/>
</dbReference>
<dbReference type="EMBL" id="CAWYQH010000130">
    <property type="protein sequence ID" value="CAK8693291.1"/>
    <property type="molecule type" value="Genomic_DNA"/>
</dbReference>
<dbReference type="PANTHER" id="PTHR12433:SF11">
    <property type="entry name" value="MEDIATOR OF RNA POLYMERASE II TRANSCRIPTION SUBUNIT 25"/>
    <property type="match status" value="1"/>
</dbReference>
<proteinExistence type="inferred from homology"/>
<evidence type="ECO:0000256" key="1">
    <source>
        <dbReference type="ARBA" id="ARBA00004123"/>
    </source>
</evidence>
<dbReference type="Gene3D" id="2.40.290.30">
    <property type="entry name" value="Mediator complex subunit 25, ACID domain"/>
    <property type="match status" value="1"/>
</dbReference>
<keyword evidence="5" id="KW-0010">Activator</keyword>
<dbReference type="Pfam" id="PF11232">
    <property type="entry name" value="Med25"/>
    <property type="match status" value="1"/>
</dbReference>
<feature type="domain" description="Mediator of RNA polymerase II transcription subunit 25 von Willebrand factor type A" evidence="11">
    <location>
        <begin position="47"/>
        <end position="251"/>
    </location>
</feature>
<name>A0ABP0GNI4_CLALP</name>
<evidence type="ECO:0000256" key="5">
    <source>
        <dbReference type="ARBA" id="ARBA00023159"/>
    </source>
</evidence>
<evidence type="ECO:0000313" key="13">
    <source>
        <dbReference type="Proteomes" id="UP001642483"/>
    </source>
</evidence>
<protein>
    <recommendedName>
        <fullName evidence="3">Mediator of RNA polymerase II transcription subunit 25</fullName>
    </recommendedName>
    <alternativeName>
        <fullName evidence="8">Mediator complex subunit 25</fullName>
    </alternativeName>
</protein>
<dbReference type="Pfam" id="PF11265">
    <property type="entry name" value="Med25_VWA"/>
    <property type="match status" value="1"/>
</dbReference>
<comment type="caution">
    <text evidence="12">The sequence shown here is derived from an EMBL/GenBank/DDBJ whole genome shotgun (WGS) entry which is preliminary data.</text>
</comment>
<keyword evidence="7" id="KW-0539">Nucleus</keyword>
<keyword evidence="13" id="KW-1185">Reference proteome</keyword>
<evidence type="ECO:0000313" key="12">
    <source>
        <dbReference type="EMBL" id="CAK8693291.1"/>
    </source>
</evidence>
<keyword evidence="4" id="KW-0805">Transcription regulation</keyword>
<dbReference type="InterPro" id="IPR021394">
    <property type="entry name" value="Med25_PTOV"/>
</dbReference>
<evidence type="ECO:0000256" key="3">
    <source>
        <dbReference type="ARBA" id="ARBA00019694"/>
    </source>
</evidence>
<gene>
    <name evidence="12" type="ORF">CVLEPA_LOCUS26589</name>
</gene>
<reference evidence="12 13" key="1">
    <citation type="submission" date="2024-02" db="EMBL/GenBank/DDBJ databases">
        <authorList>
            <person name="Daric V."/>
            <person name="Darras S."/>
        </authorList>
    </citation>
    <scope>NUCLEOTIDE SEQUENCE [LARGE SCALE GENOMIC DNA]</scope>
</reference>
<feature type="region of interest" description="Disordered" evidence="9">
    <location>
        <begin position="406"/>
        <end position="450"/>
    </location>
</feature>
<evidence type="ECO:0000256" key="7">
    <source>
        <dbReference type="ARBA" id="ARBA00023242"/>
    </source>
</evidence>
<organism evidence="12 13">
    <name type="scientific">Clavelina lepadiformis</name>
    <name type="common">Light-bulb sea squirt</name>
    <name type="synonym">Ascidia lepadiformis</name>
    <dbReference type="NCBI Taxonomy" id="159417"/>
    <lineage>
        <taxon>Eukaryota</taxon>
        <taxon>Metazoa</taxon>
        <taxon>Chordata</taxon>
        <taxon>Tunicata</taxon>
        <taxon>Ascidiacea</taxon>
        <taxon>Aplousobranchia</taxon>
        <taxon>Clavelinidae</taxon>
        <taxon>Clavelina</taxon>
    </lineage>
</organism>
<comment type="similarity">
    <text evidence="2">Belongs to the Mediator complex subunit 25 family.</text>
</comment>
<evidence type="ECO:0000256" key="8">
    <source>
        <dbReference type="ARBA" id="ARBA00031958"/>
    </source>
</evidence>
<dbReference type="Proteomes" id="UP001642483">
    <property type="component" value="Unassembled WGS sequence"/>
</dbReference>
<evidence type="ECO:0000256" key="6">
    <source>
        <dbReference type="ARBA" id="ARBA00023163"/>
    </source>
</evidence>
<evidence type="ECO:0000259" key="11">
    <source>
        <dbReference type="Pfam" id="PF11265"/>
    </source>
</evidence>
<accession>A0ABP0GNI4</accession>
<feature type="domain" description="Mediator complex subunit Med25 PTOV" evidence="10">
    <location>
        <begin position="465"/>
        <end position="618"/>
    </location>
</feature>
<evidence type="ECO:0000256" key="2">
    <source>
        <dbReference type="ARBA" id="ARBA00009102"/>
    </source>
</evidence>
<sequence length="837" mass="91910">MVSIAQVLLAFRPTHSAIPQVRFSNYVIQELTSLTGMVISEEKETMVEFVVCVEATANMVSHWDVIKKQYLIPALQYFHRQSVNPTDLNSATHRSRYGLVLFHAADRAPDLSTQCITPTRNVNNFLKMLDSIQFSGGGGEHFSFIAEGLATTLQLFVDMSATHKSGSVGKYCFLISNTPPYEMACMESYNYTGLTAHKLAEKLKEMQVKLSVICPRHIAELQQIYLANNNNQPPLMNYAQDRRHLVLISGFRLPTEREPVLVSEVQGEEKSFSHQPTLVDSPAPMEVGPPVEVPPIARETIVGESLPFPQPPSVSVPGQLTNTQTINPLPSSSASIQITSAAVISQKNFASTPQAQQSFVMTSPRSSSVTTIRPVVNTATNIAPALPNTIIHQPTRATNLPLPTTSSYTQGTTGAQQLPSMPGHVMGDVPSSSSMGGQLPQPQYAEAQKEAEKVLNIAKAQQPDHKVLWSGRLEWAEKKKQLGPNPAYTKSVHQLQCEVSPAPNTNILPPVDTSSWPNPLNLQMIPQYVINGVSSFLRQARKVIFRFYPPSSAQELMAHMQKPMCGLINTAPRHQDAKVIIIILLKNKEPSKESQFYGFLPSDPAVFMEALRKSITINKPMQPNMANSGNMNMQMQQQGFQSRPQYSQQGQFSQGQAVMPQVAGNQNTMLAQQQVNTGPAMSTITRITNVPMSTSQMGVRQQQSSAVMGAGRNLPQGNSNLQIGIGNMTSGSVSMTGNAGSAMSGGQRVVPAGMPISSGNKTNIVRIPQVRSMPMQGNPQVIQDQQQLRNLLSNNNSAMQQGNPRLRQVTANNMQQQQNFMQRGNMMNTMQNQQRRF</sequence>
<keyword evidence="6" id="KW-0804">Transcription</keyword>
<dbReference type="SUPFAM" id="SSF53300">
    <property type="entry name" value="vWA-like"/>
    <property type="match status" value="1"/>
</dbReference>
<comment type="subcellular location">
    <subcellularLocation>
        <location evidence="1">Nucleus</location>
    </subcellularLocation>
</comment>
<dbReference type="InterPro" id="IPR038196">
    <property type="entry name" value="Med25_PTOV_sf"/>
</dbReference>
<feature type="compositionally biased region" description="Polar residues" evidence="9">
    <location>
        <begin position="406"/>
        <end position="419"/>
    </location>
</feature>
<evidence type="ECO:0000259" key="10">
    <source>
        <dbReference type="Pfam" id="PF11232"/>
    </source>
</evidence>
<dbReference type="InterPro" id="IPR036465">
    <property type="entry name" value="vWFA_dom_sf"/>
</dbReference>
<dbReference type="PANTHER" id="PTHR12433">
    <property type="entry name" value="MEDIATOR OF RNA POLYMERASE II TRANSCRIPTION SUBUNIT 25"/>
    <property type="match status" value="1"/>
</dbReference>